<keyword evidence="2" id="KW-1185">Reference proteome</keyword>
<name>G4ZXE6_PHYSP</name>
<organism evidence="1 2">
    <name type="scientific">Phytophthora sojae (strain P6497)</name>
    <name type="common">Soybean stem and root rot agent</name>
    <name type="synonym">Phytophthora megasperma f. sp. glycines</name>
    <dbReference type="NCBI Taxonomy" id="1094619"/>
    <lineage>
        <taxon>Eukaryota</taxon>
        <taxon>Sar</taxon>
        <taxon>Stramenopiles</taxon>
        <taxon>Oomycota</taxon>
        <taxon>Peronosporomycetes</taxon>
        <taxon>Peronosporales</taxon>
        <taxon>Peronosporaceae</taxon>
        <taxon>Phytophthora</taxon>
    </lineage>
</organism>
<dbReference type="SMR" id="G4ZXE6"/>
<dbReference type="STRING" id="1094619.G4ZXE6"/>
<dbReference type="Proteomes" id="UP000002640">
    <property type="component" value="Unassembled WGS sequence"/>
</dbReference>
<evidence type="ECO:0008006" key="3">
    <source>
        <dbReference type="Google" id="ProtNLM"/>
    </source>
</evidence>
<evidence type="ECO:0000313" key="1">
    <source>
        <dbReference type="EMBL" id="EGZ12562.1"/>
    </source>
</evidence>
<gene>
    <name evidence="1" type="ORF">PHYSODRAFT_376734</name>
</gene>
<dbReference type="EMBL" id="JH159157">
    <property type="protein sequence ID" value="EGZ12562.1"/>
    <property type="molecule type" value="Genomic_DNA"/>
</dbReference>
<reference evidence="1 2" key="1">
    <citation type="journal article" date="2006" name="Science">
        <title>Phytophthora genome sequences uncover evolutionary origins and mechanisms of pathogenesis.</title>
        <authorList>
            <person name="Tyler B.M."/>
            <person name="Tripathy S."/>
            <person name="Zhang X."/>
            <person name="Dehal P."/>
            <person name="Jiang R.H."/>
            <person name="Aerts A."/>
            <person name="Arredondo F.D."/>
            <person name="Baxter L."/>
            <person name="Bensasson D."/>
            <person name="Beynon J.L."/>
            <person name="Chapman J."/>
            <person name="Damasceno C.M."/>
            <person name="Dorrance A.E."/>
            <person name="Dou D."/>
            <person name="Dickerman A.W."/>
            <person name="Dubchak I.L."/>
            <person name="Garbelotto M."/>
            <person name="Gijzen M."/>
            <person name="Gordon S.G."/>
            <person name="Govers F."/>
            <person name="Grunwald N.J."/>
            <person name="Huang W."/>
            <person name="Ivors K.L."/>
            <person name="Jones R.W."/>
            <person name="Kamoun S."/>
            <person name="Krampis K."/>
            <person name="Lamour K.H."/>
            <person name="Lee M.K."/>
            <person name="McDonald W.H."/>
            <person name="Medina M."/>
            <person name="Meijer H.J."/>
            <person name="Nordberg E.K."/>
            <person name="Maclean D.J."/>
            <person name="Ospina-Giraldo M.D."/>
            <person name="Morris P.F."/>
            <person name="Phuntumart V."/>
            <person name="Putnam N.H."/>
            <person name="Rash S."/>
            <person name="Rose J.K."/>
            <person name="Sakihama Y."/>
            <person name="Salamov A.A."/>
            <person name="Savidor A."/>
            <person name="Scheuring C.F."/>
            <person name="Smith B.M."/>
            <person name="Sobral B.W."/>
            <person name="Terry A."/>
            <person name="Torto-Alalibo T.A."/>
            <person name="Win J."/>
            <person name="Xu Z."/>
            <person name="Zhang H."/>
            <person name="Grigoriev I.V."/>
            <person name="Rokhsar D.S."/>
            <person name="Boore J.L."/>
        </authorList>
    </citation>
    <scope>NUCLEOTIDE SEQUENCE [LARGE SCALE GENOMIC DNA]</scope>
    <source>
        <strain evidence="1 2">P6497</strain>
    </source>
</reference>
<dbReference type="InParanoid" id="G4ZXE6"/>
<protein>
    <recommendedName>
        <fullName evidence="3">RxLR effector protein</fullName>
    </recommendedName>
</protein>
<dbReference type="AlphaFoldDB" id="G4ZXE6"/>
<sequence>TIKAHYGDEALVKMLAAAKEVSSTKSIAARLQDAQLSNWATGSSGKTAADALKLLGLERVADNILTSPELHRWVSFV</sequence>
<feature type="non-terminal residue" evidence="1">
    <location>
        <position position="1"/>
    </location>
</feature>
<dbReference type="GeneID" id="20650563"/>
<evidence type="ECO:0000313" key="2">
    <source>
        <dbReference type="Proteomes" id="UP000002640"/>
    </source>
</evidence>
<accession>G4ZXE6</accession>
<proteinExistence type="predicted"/>
<dbReference type="KEGG" id="psoj:PHYSODRAFT_376734"/>
<feature type="non-terminal residue" evidence="1">
    <location>
        <position position="77"/>
    </location>
</feature>
<dbReference type="RefSeq" id="XP_009532895.1">
    <property type="nucleotide sequence ID" value="XM_009534600.1"/>
</dbReference>